<dbReference type="PANTHER" id="PTHR40661:SF1">
    <property type="entry name" value="HTH CRO_C1-TYPE DOMAIN-CONTAINING PROTEIN"/>
    <property type="match status" value="1"/>
</dbReference>
<dbReference type="CDD" id="cd06529">
    <property type="entry name" value="S24_LexA-like"/>
    <property type="match status" value="1"/>
</dbReference>
<keyword evidence="2" id="KW-0238">DNA-binding</keyword>
<dbReference type="OrthoDB" id="1370910at2"/>
<reference evidence="6" key="1">
    <citation type="submission" date="2016-11" db="EMBL/GenBank/DDBJ databases">
        <authorList>
            <person name="Varghese N."/>
            <person name="Submissions S."/>
        </authorList>
    </citation>
    <scope>NUCLEOTIDE SEQUENCE [LARGE SCALE GENOMIC DNA]</scope>
    <source>
        <strain evidence="6">DSM 18016</strain>
    </source>
</reference>
<dbReference type="SMART" id="SM00530">
    <property type="entry name" value="HTH_XRE"/>
    <property type="match status" value="1"/>
</dbReference>
<proteinExistence type="predicted"/>
<accession>A0A1M6UJ08</accession>
<dbReference type="InterPro" id="IPR036286">
    <property type="entry name" value="LexA/Signal_pep-like_sf"/>
</dbReference>
<evidence type="ECO:0000256" key="3">
    <source>
        <dbReference type="ARBA" id="ARBA00023163"/>
    </source>
</evidence>
<dbReference type="STRING" id="216903.SAMN05444371_3316"/>
<dbReference type="CDD" id="cd00093">
    <property type="entry name" value="HTH_XRE"/>
    <property type="match status" value="1"/>
</dbReference>
<dbReference type="InterPro" id="IPR010982">
    <property type="entry name" value="Lambda_DNA-bd_dom_sf"/>
</dbReference>
<dbReference type="AlphaFoldDB" id="A0A1M6UJ08"/>
<name>A0A1M6UJ08_9FLAO</name>
<keyword evidence="6" id="KW-1185">Reference proteome</keyword>
<evidence type="ECO:0000256" key="2">
    <source>
        <dbReference type="ARBA" id="ARBA00023125"/>
    </source>
</evidence>
<dbReference type="PROSITE" id="PS50943">
    <property type="entry name" value="HTH_CROC1"/>
    <property type="match status" value="1"/>
</dbReference>
<feature type="domain" description="HTH cro/C1-type" evidence="4">
    <location>
        <begin position="4"/>
        <end position="58"/>
    </location>
</feature>
<evidence type="ECO:0000256" key="1">
    <source>
        <dbReference type="ARBA" id="ARBA00023015"/>
    </source>
</evidence>
<dbReference type="InterPro" id="IPR001387">
    <property type="entry name" value="Cro/C1-type_HTH"/>
</dbReference>
<evidence type="ECO:0000313" key="6">
    <source>
        <dbReference type="Proteomes" id="UP000184498"/>
    </source>
</evidence>
<evidence type="ECO:0000259" key="4">
    <source>
        <dbReference type="PROSITE" id="PS50943"/>
    </source>
</evidence>
<dbReference type="EMBL" id="FRAM01000005">
    <property type="protein sequence ID" value="SHK69161.1"/>
    <property type="molecule type" value="Genomic_DNA"/>
</dbReference>
<dbReference type="RefSeq" id="WP_139258365.1">
    <property type="nucleotide sequence ID" value="NZ_FRAM01000005.1"/>
</dbReference>
<protein>
    <submittedName>
        <fullName evidence="5">Helix-turn-helix</fullName>
    </submittedName>
</protein>
<dbReference type="SUPFAM" id="SSF51306">
    <property type="entry name" value="LexA/Signal peptidase"/>
    <property type="match status" value="1"/>
</dbReference>
<dbReference type="InterPro" id="IPR039418">
    <property type="entry name" value="LexA-like"/>
</dbReference>
<dbReference type="SUPFAM" id="SSF47413">
    <property type="entry name" value="lambda repressor-like DNA-binding domains"/>
    <property type="match status" value="1"/>
</dbReference>
<dbReference type="Proteomes" id="UP000184498">
    <property type="component" value="Unassembled WGS sequence"/>
</dbReference>
<sequence length="244" mass="27973">MLYIKDIREDKNLTQDDMVEKTGIPKRSYVSYENGEADIQLSKLRKIASVLDVTISELVENSKSDKKVIKSNDNKNDNFNDTKPNVKEKLSSIAETRSEYDAIIRKLKFADNVNLSEQGAPFYPLPVSAGTVSELHKEKYEATGFISMPGVSCKAYFPVIGCSFSDIIKPGDIIGIDFIDKWERLDPDCIYFIITHDQRMIKRLQDHPEDPEKLLCISPNYRDFPIWKSEIKVIHKVVFYGRLV</sequence>
<dbReference type="Gene3D" id="1.10.260.40">
    <property type="entry name" value="lambda repressor-like DNA-binding domains"/>
    <property type="match status" value="1"/>
</dbReference>
<dbReference type="GO" id="GO:0003677">
    <property type="term" value="F:DNA binding"/>
    <property type="evidence" value="ECO:0007669"/>
    <property type="project" value="UniProtKB-KW"/>
</dbReference>
<evidence type="ECO:0000313" key="5">
    <source>
        <dbReference type="EMBL" id="SHK69161.1"/>
    </source>
</evidence>
<dbReference type="PANTHER" id="PTHR40661">
    <property type="match status" value="1"/>
</dbReference>
<gene>
    <name evidence="5" type="ORF">SAMN05444371_3316</name>
</gene>
<keyword evidence="1" id="KW-0805">Transcription regulation</keyword>
<dbReference type="Gene3D" id="2.10.109.10">
    <property type="entry name" value="Umud Fragment, subunit A"/>
    <property type="match status" value="1"/>
</dbReference>
<dbReference type="Pfam" id="PF01381">
    <property type="entry name" value="HTH_3"/>
    <property type="match status" value="1"/>
</dbReference>
<keyword evidence="3" id="KW-0804">Transcription</keyword>
<organism evidence="5 6">
    <name type="scientific">Epilithonimonas mollis</name>
    <dbReference type="NCBI Taxonomy" id="216903"/>
    <lineage>
        <taxon>Bacteria</taxon>
        <taxon>Pseudomonadati</taxon>
        <taxon>Bacteroidota</taxon>
        <taxon>Flavobacteriia</taxon>
        <taxon>Flavobacteriales</taxon>
        <taxon>Weeksellaceae</taxon>
        <taxon>Chryseobacterium group</taxon>
        <taxon>Epilithonimonas</taxon>
    </lineage>
</organism>